<dbReference type="FunFam" id="3.30.70.330:FF:000650">
    <property type="entry name" value="Polyadenylate-binding protein RBP45"/>
    <property type="match status" value="1"/>
</dbReference>
<comment type="function">
    <text evidence="4">Heterogeneous nuclear ribonucleoprotein (hnRNP)-protein binding the poly(A) tail of mRNA and probably involved in some steps of pre-mRNA maturation.</text>
</comment>
<reference evidence="9" key="1">
    <citation type="submission" date="2016-04" db="EMBL/GenBank/DDBJ databases">
        <title>Cephalotus genome sequencing.</title>
        <authorList>
            <person name="Fukushima K."/>
            <person name="Hasebe M."/>
            <person name="Fang X."/>
        </authorList>
    </citation>
    <scope>NUCLEOTIDE SEQUENCE [LARGE SCALE GENOMIC DNA]</scope>
    <source>
        <strain evidence="9">cv. St1</strain>
    </source>
</reference>
<dbReference type="InterPro" id="IPR000504">
    <property type="entry name" value="RRM_dom"/>
</dbReference>
<organism evidence="8 9">
    <name type="scientific">Cephalotus follicularis</name>
    <name type="common">Albany pitcher plant</name>
    <dbReference type="NCBI Taxonomy" id="3775"/>
    <lineage>
        <taxon>Eukaryota</taxon>
        <taxon>Viridiplantae</taxon>
        <taxon>Streptophyta</taxon>
        <taxon>Embryophyta</taxon>
        <taxon>Tracheophyta</taxon>
        <taxon>Spermatophyta</taxon>
        <taxon>Magnoliopsida</taxon>
        <taxon>eudicotyledons</taxon>
        <taxon>Gunneridae</taxon>
        <taxon>Pentapetalae</taxon>
        <taxon>rosids</taxon>
        <taxon>fabids</taxon>
        <taxon>Oxalidales</taxon>
        <taxon>Cephalotaceae</taxon>
        <taxon>Cephalotus</taxon>
    </lineage>
</organism>
<evidence type="ECO:0000256" key="4">
    <source>
        <dbReference type="ARBA" id="ARBA00057395"/>
    </source>
</evidence>
<dbReference type="STRING" id="3775.A0A1Q3AMR9"/>
<evidence type="ECO:0000256" key="3">
    <source>
        <dbReference type="ARBA" id="ARBA00022884"/>
    </source>
</evidence>
<gene>
    <name evidence="8" type="ORF">CFOL_v3_00567</name>
</gene>
<evidence type="ECO:0000259" key="7">
    <source>
        <dbReference type="PROSITE" id="PS50102"/>
    </source>
</evidence>
<feature type="compositionally biased region" description="Polar residues" evidence="6">
    <location>
        <begin position="1"/>
        <end position="10"/>
    </location>
</feature>
<dbReference type="InterPro" id="IPR012677">
    <property type="entry name" value="Nucleotide-bd_a/b_plait_sf"/>
</dbReference>
<evidence type="ECO:0000256" key="2">
    <source>
        <dbReference type="ARBA" id="ARBA00022737"/>
    </source>
</evidence>
<dbReference type="InterPro" id="IPR050825">
    <property type="entry name" value="RBM42_RBP45_47-like"/>
</dbReference>
<dbReference type="GO" id="GO:0005829">
    <property type="term" value="C:cytosol"/>
    <property type="evidence" value="ECO:0007669"/>
    <property type="project" value="TreeGrafter"/>
</dbReference>
<feature type="region of interest" description="Disordered" evidence="6">
    <location>
        <begin position="1"/>
        <end position="61"/>
    </location>
</feature>
<dbReference type="PANTHER" id="PTHR47640">
    <property type="entry name" value="TRNA SELENOCYSTEINE 1-ASSOCIATED PROTEIN 1-RELATED-RELATED"/>
    <property type="match status" value="1"/>
</dbReference>
<keyword evidence="1" id="KW-0507">mRNA processing</keyword>
<dbReference type="InterPro" id="IPR035979">
    <property type="entry name" value="RBD_domain_sf"/>
</dbReference>
<feature type="domain" description="RRM" evidence="7">
    <location>
        <begin position="158"/>
        <end position="237"/>
    </location>
</feature>
<feature type="compositionally biased region" description="Low complexity" evidence="6">
    <location>
        <begin position="11"/>
        <end position="34"/>
    </location>
</feature>
<keyword evidence="2" id="KW-0677">Repeat</keyword>
<dbReference type="PANTHER" id="PTHR47640:SF48">
    <property type="entry name" value="POLYADENYLATE-BINDING PROTEIN RBP45B"/>
    <property type="match status" value="1"/>
</dbReference>
<keyword evidence="3 5" id="KW-0694">RNA-binding</keyword>
<feature type="domain" description="RRM" evidence="7">
    <location>
        <begin position="65"/>
        <end position="145"/>
    </location>
</feature>
<dbReference type="EMBL" id="BDDD01000012">
    <property type="protein sequence ID" value="GAV57028.1"/>
    <property type="molecule type" value="Genomic_DNA"/>
</dbReference>
<dbReference type="Pfam" id="PF00076">
    <property type="entry name" value="RRM_1"/>
    <property type="match status" value="3"/>
</dbReference>
<evidence type="ECO:0000313" key="8">
    <source>
        <dbReference type="EMBL" id="GAV57028.1"/>
    </source>
</evidence>
<dbReference type="GO" id="GO:0006397">
    <property type="term" value="P:mRNA processing"/>
    <property type="evidence" value="ECO:0007669"/>
    <property type="project" value="UniProtKB-KW"/>
</dbReference>
<comment type="caution">
    <text evidence="8">The sequence shown here is derived from an EMBL/GenBank/DDBJ whole genome shotgun (WGS) entry which is preliminary data.</text>
</comment>
<dbReference type="InParanoid" id="A0A1Q3AMR9"/>
<name>A0A1Q3AMR9_CEPFO</name>
<dbReference type="GO" id="GO:0003729">
    <property type="term" value="F:mRNA binding"/>
    <property type="evidence" value="ECO:0007669"/>
    <property type="project" value="InterPro"/>
</dbReference>
<dbReference type="OrthoDB" id="446113at2759"/>
<feature type="compositionally biased region" description="Low complexity" evidence="6">
    <location>
        <begin position="43"/>
        <end position="61"/>
    </location>
</feature>
<dbReference type="SUPFAM" id="SSF54928">
    <property type="entry name" value="RNA-binding domain, RBD"/>
    <property type="match status" value="3"/>
</dbReference>
<dbReference type="CDD" id="cd12344">
    <property type="entry name" value="RRM1_SECp43_like"/>
    <property type="match status" value="1"/>
</dbReference>
<dbReference type="FunFam" id="3.30.70.330:FF:000405">
    <property type="entry name" value="polyadenylate-binding protein RBP45"/>
    <property type="match status" value="1"/>
</dbReference>
<feature type="domain" description="RRM" evidence="7">
    <location>
        <begin position="266"/>
        <end position="338"/>
    </location>
</feature>
<dbReference type="Gene3D" id="3.30.70.330">
    <property type="match status" value="3"/>
</dbReference>
<evidence type="ECO:0000256" key="1">
    <source>
        <dbReference type="ARBA" id="ARBA00022664"/>
    </source>
</evidence>
<evidence type="ECO:0000256" key="5">
    <source>
        <dbReference type="PROSITE-ProRule" id="PRU00176"/>
    </source>
</evidence>
<dbReference type="FunFam" id="3.30.70.330:FF:000236">
    <property type="entry name" value="Polyadenylate-binding protein RBP45C"/>
    <property type="match status" value="1"/>
</dbReference>
<dbReference type="Proteomes" id="UP000187406">
    <property type="component" value="Unassembled WGS sequence"/>
</dbReference>
<protein>
    <submittedName>
        <fullName evidence="8">RRM_1 domain-containing protein</fullName>
    </submittedName>
</protein>
<evidence type="ECO:0000313" key="9">
    <source>
        <dbReference type="Proteomes" id="UP000187406"/>
    </source>
</evidence>
<dbReference type="SMART" id="SM00360">
    <property type="entry name" value="RRM"/>
    <property type="match status" value="3"/>
</dbReference>
<keyword evidence="9" id="KW-1185">Reference proteome</keyword>
<sequence length="391" mass="44329">MMQPAASTMAQQQYQYQQQQQQQQQQPYTMMMQPPSQPPHPMWAPQHVPIQQQQSGQPSGSEEIRTLWIGDLKYWMDETYLINCFAHTGEVASVKVIRNKQTGAVEGYGFIEFCTRAAAERTLQAYNGIPMPNGEQNFRLNWASLSTGERRADDASDYTIFVGDLAADVTDYLLQETFRTRFPSVKGAKVVIDRVTQRTKGYGFVKFGDESEQLRAMAEMNGVFCSTRPMRIGQATNKKSLTGQQYTRGSNQNCQGNEFDNDPSNTTIFVGGLDTNATDDHLRKIFSPYGELLHVKIPAGKRCGFVQFADRSCAEEALRILNGTQIGGQYVRLSWGRNQYNKQLQPDPSQWNYYGYGQGYGYPPQDPNMYYGDYSGYGNYQQPQQQQVGYS</sequence>
<dbReference type="FunCoup" id="A0A1Q3AMR9">
    <property type="interactions" value="1401"/>
</dbReference>
<accession>A0A1Q3AMR9</accession>
<proteinExistence type="predicted"/>
<evidence type="ECO:0000256" key="6">
    <source>
        <dbReference type="SAM" id="MobiDB-lite"/>
    </source>
</evidence>
<dbReference type="PROSITE" id="PS50102">
    <property type="entry name" value="RRM"/>
    <property type="match status" value="3"/>
</dbReference>
<dbReference type="AlphaFoldDB" id="A0A1Q3AMR9"/>
<dbReference type="CDD" id="cd12345">
    <property type="entry name" value="RRM2_SECp43_like"/>
    <property type="match status" value="1"/>
</dbReference>